<dbReference type="CDD" id="cd17242">
    <property type="entry name" value="MobM_relaxase"/>
    <property type="match status" value="1"/>
</dbReference>
<evidence type="ECO:0000313" key="3">
    <source>
        <dbReference type="EMBL" id="HIZ54570.1"/>
    </source>
</evidence>
<dbReference type="Pfam" id="PF01076">
    <property type="entry name" value="Mob_Pre"/>
    <property type="match status" value="1"/>
</dbReference>
<evidence type="ECO:0000256" key="1">
    <source>
        <dbReference type="ARBA" id="ARBA00010657"/>
    </source>
</evidence>
<sequence>MSMLVAHMNKMKMPDLDGLQMHVERKRDRHSNPDIDVKRSGLNYELTNRDMSQSYFDQVMTEIEEKKTSKRKVRKDAVVVSSWIISSDSNFFDWLSEEEIRKFFEAAKEFFEENYGEENIAYANVHLDETTPHMHLGVIPLRDGRLCANKIFDKKELLRIQDELPKYLQERGFDLERARKGSDTKHLSVADYKKKIAEDEIHDLLDKHDIQSEDVIYSQDEFGEVIKGREIPLEERVDEFAKMLTERIDDYQKLKETNKKLERKNNRLIRERALLISEVEEKKKEREEVDKTVKNTQETLKQAIQTVLEPYDVKLREYEPVYLFDGFEEPIYLGTVKEVSETPTEALEKEIPREIPKKLVEQVQESQKDVWKEYFKRIRDSAVEKLREWQNELKSYVSRKIGRSELSEISWAEIKLDKDGGIVNGDQQYGKALFINPTKQELQKKLNSSRAKPFIKDALADFNSGRKMQDI</sequence>
<reference evidence="3" key="1">
    <citation type="journal article" date="2021" name="PeerJ">
        <title>Extensive microbial diversity within the chicken gut microbiome revealed by metagenomics and culture.</title>
        <authorList>
            <person name="Gilroy R."/>
            <person name="Ravi A."/>
            <person name="Getino M."/>
            <person name="Pursley I."/>
            <person name="Horton D.L."/>
            <person name="Alikhan N.F."/>
            <person name="Baker D."/>
            <person name="Gharbi K."/>
            <person name="Hall N."/>
            <person name="Watson M."/>
            <person name="Adriaenssens E.M."/>
            <person name="Foster-Nyarko E."/>
            <person name="Jarju S."/>
            <person name="Secka A."/>
            <person name="Antonio M."/>
            <person name="Oren A."/>
            <person name="Chaudhuri R.R."/>
            <person name="La Ragione R."/>
            <person name="Hildebrand F."/>
            <person name="Pallen M.J."/>
        </authorList>
    </citation>
    <scope>NUCLEOTIDE SEQUENCE</scope>
    <source>
        <strain evidence="3">CHK172-16539</strain>
    </source>
</reference>
<dbReference type="NCBIfam" id="NF041497">
    <property type="entry name" value="MobV"/>
    <property type="match status" value="1"/>
</dbReference>
<proteinExistence type="inferred from homology"/>
<dbReference type="GO" id="GO:0006310">
    <property type="term" value="P:DNA recombination"/>
    <property type="evidence" value="ECO:0007669"/>
    <property type="project" value="InterPro"/>
</dbReference>
<comment type="similarity">
    <text evidence="1">Belongs to the plasmid mobilization pre family.</text>
</comment>
<gene>
    <name evidence="3" type="ORF">IAA20_11580</name>
</gene>
<dbReference type="AlphaFoldDB" id="A0A9D2JK81"/>
<organism evidence="3 4">
    <name type="scientific">Candidatus Enterococcus avicola</name>
    <dbReference type="NCBI Taxonomy" id="2838561"/>
    <lineage>
        <taxon>Bacteria</taxon>
        <taxon>Bacillati</taxon>
        <taxon>Bacillota</taxon>
        <taxon>Bacilli</taxon>
        <taxon>Lactobacillales</taxon>
        <taxon>Enterococcaceae</taxon>
        <taxon>Enterococcus</taxon>
    </lineage>
</organism>
<dbReference type="EMBL" id="DXBN01000272">
    <property type="protein sequence ID" value="HIZ54570.1"/>
    <property type="molecule type" value="Genomic_DNA"/>
</dbReference>
<evidence type="ECO:0000313" key="4">
    <source>
        <dbReference type="Proteomes" id="UP000824063"/>
    </source>
</evidence>
<reference evidence="3" key="2">
    <citation type="submission" date="2021-04" db="EMBL/GenBank/DDBJ databases">
        <authorList>
            <person name="Gilroy R."/>
        </authorList>
    </citation>
    <scope>NUCLEOTIDE SEQUENCE</scope>
    <source>
        <strain evidence="3">CHK172-16539</strain>
    </source>
</reference>
<accession>A0A9D2JK81</accession>
<protein>
    <submittedName>
        <fullName evidence="3">Plasmid recombination protein</fullName>
    </submittedName>
</protein>
<dbReference type="Proteomes" id="UP000824063">
    <property type="component" value="Unassembled WGS sequence"/>
</dbReference>
<name>A0A9D2JK81_9ENTE</name>
<dbReference type="Gene3D" id="3.30.930.30">
    <property type="match status" value="1"/>
</dbReference>
<feature type="non-terminal residue" evidence="3">
    <location>
        <position position="471"/>
    </location>
</feature>
<keyword evidence="2" id="KW-0175">Coiled coil</keyword>
<dbReference type="GO" id="GO:0003677">
    <property type="term" value="F:DNA binding"/>
    <property type="evidence" value="ECO:0007669"/>
    <property type="project" value="InterPro"/>
</dbReference>
<dbReference type="InterPro" id="IPR001668">
    <property type="entry name" value="Mob_Pre"/>
</dbReference>
<feature type="coiled-coil region" evidence="2">
    <location>
        <begin position="244"/>
        <end position="306"/>
    </location>
</feature>
<comment type="caution">
    <text evidence="3">The sequence shown here is derived from an EMBL/GenBank/DDBJ whole genome shotgun (WGS) entry which is preliminary data.</text>
</comment>
<evidence type="ECO:0000256" key="2">
    <source>
        <dbReference type="SAM" id="Coils"/>
    </source>
</evidence>